<proteinExistence type="predicted"/>
<keyword evidence="1" id="KW-1133">Transmembrane helix</keyword>
<dbReference type="Gene3D" id="1.20.1070.10">
    <property type="entry name" value="Rhodopsin 7-helix transmembrane proteins"/>
    <property type="match status" value="1"/>
</dbReference>
<accession>A0A9D4GM92</accession>
<evidence type="ECO:0000313" key="2">
    <source>
        <dbReference type="EMBL" id="KAH3820036.1"/>
    </source>
</evidence>
<sequence length="96" mass="11000">MSVTDPLHFENKSFISSTNSVDFNWDVVLFDNRSSNETWSPDLGPKKELWREIPLGVVLTLLCLVTTIGNAMVLHAVRTERRLQTVCIEWDLQIPN</sequence>
<organism evidence="2 3">
    <name type="scientific">Dreissena polymorpha</name>
    <name type="common">Zebra mussel</name>
    <name type="synonym">Mytilus polymorpha</name>
    <dbReference type="NCBI Taxonomy" id="45954"/>
    <lineage>
        <taxon>Eukaryota</taxon>
        <taxon>Metazoa</taxon>
        <taxon>Spiralia</taxon>
        <taxon>Lophotrochozoa</taxon>
        <taxon>Mollusca</taxon>
        <taxon>Bivalvia</taxon>
        <taxon>Autobranchia</taxon>
        <taxon>Heteroconchia</taxon>
        <taxon>Euheterodonta</taxon>
        <taxon>Imparidentia</taxon>
        <taxon>Neoheterodontei</taxon>
        <taxon>Myida</taxon>
        <taxon>Dreissenoidea</taxon>
        <taxon>Dreissenidae</taxon>
        <taxon>Dreissena</taxon>
    </lineage>
</organism>
<keyword evidence="3" id="KW-1185">Reference proteome</keyword>
<gene>
    <name evidence="2" type="ORF">DPMN_121780</name>
</gene>
<keyword evidence="1" id="KW-0472">Membrane</keyword>
<protein>
    <submittedName>
        <fullName evidence="2">Uncharacterized protein</fullName>
    </submittedName>
</protein>
<dbReference type="Proteomes" id="UP000828390">
    <property type="component" value="Unassembled WGS sequence"/>
</dbReference>
<name>A0A9D4GM92_DREPO</name>
<dbReference type="EMBL" id="JAIWYP010000005">
    <property type="protein sequence ID" value="KAH3820036.1"/>
    <property type="molecule type" value="Genomic_DNA"/>
</dbReference>
<reference evidence="2" key="2">
    <citation type="submission" date="2020-11" db="EMBL/GenBank/DDBJ databases">
        <authorList>
            <person name="McCartney M.A."/>
            <person name="Auch B."/>
            <person name="Kono T."/>
            <person name="Mallez S."/>
            <person name="Becker A."/>
            <person name="Gohl D.M."/>
            <person name="Silverstein K.A.T."/>
            <person name="Koren S."/>
            <person name="Bechman K.B."/>
            <person name="Herman A."/>
            <person name="Abrahante J.E."/>
            <person name="Garbe J."/>
        </authorList>
    </citation>
    <scope>NUCLEOTIDE SEQUENCE</scope>
    <source>
        <strain evidence="2">Duluth1</strain>
        <tissue evidence="2">Whole animal</tissue>
    </source>
</reference>
<dbReference type="AlphaFoldDB" id="A0A9D4GM92"/>
<keyword evidence="1" id="KW-0812">Transmembrane</keyword>
<comment type="caution">
    <text evidence="2">The sequence shown here is derived from an EMBL/GenBank/DDBJ whole genome shotgun (WGS) entry which is preliminary data.</text>
</comment>
<feature type="transmembrane region" description="Helical" evidence="1">
    <location>
        <begin position="53"/>
        <end position="74"/>
    </location>
</feature>
<evidence type="ECO:0000313" key="3">
    <source>
        <dbReference type="Proteomes" id="UP000828390"/>
    </source>
</evidence>
<evidence type="ECO:0000256" key="1">
    <source>
        <dbReference type="SAM" id="Phobius"/>
    </source>
</evidence>
<reference evidence="2" key="1">
    <citation type="journal article" date="2019" name="bioRxiv">
        <title>The Genome of the Zebra Mussel, Dreissena polymorpha: A Resource for Invasive Species Research.</title>
        <authorList>
            <person name="McCartney M.A."/>
            <person name="Auch B."/>
            <person name="Kono T."/>
            <person name="Mallez S."/>
            <person name="Zhang Y."/>
            <person name="Obille A."/>
            <person name="Becker A."/>
            <person name="Abrahante J.E."/>
            <person name="Garbe J."/>
            <person name="Badalamenti J.P."/>
            <person name="Herman A."/>
            <person name="Mangelson H."/>
            <person name="Liachko I."/>
            <person name="Sullivan S."/>
            <person name="Sone E.D."/>
            <person name="Koren S."/>
            <person name="Silverstein K.A.T."/>
            <person name="Beckman K.B."/>
            <person name="Gohl D.M."/>
        </authorList>
    </citation>
    <scope>NUCLEOTIDE SEQUENCE</scope>
    <source>
        <strain evidence="2">Duluth1</strain>
        <tissue evidence="2">Whole animal</tissue>
    </source>
</reference>
<dbReference type="SUPFAM" id="SSF81321">
    <property type="entry name" value="Family A G protein-coupled receptor-like"/>
    <property type="match status" value="1"/>
</dbReference>